<dbReference type="InterPro" id="IPR001173">
    <property type="entry name" value="Glyco_trans_2-like"/>
</dbReference>
<dbReference type="Pfam" id="PF00535">
    <property type="entry name" value="Glycos_transf_2"/>
    <property type="match status" value="1"/>
</dbReference>
<evidence type="ECO:0000259" key="2">
    <source>
        <dbReference type="Pfam" id="PF00535"/>
    </source>
</evidence>
<sequence>MANFAVVVLTYNEELHIERCLAPFINHNIPCYVVDSFSTDGTLEIASSMGAIIRKNHFISQSQQFDWALKNADIDAEWILRMDADETLSEALLKKIINFTQNDGEGHAGAVLERKHIFLGRWIRHGGRYPVRILRLFRKGCAHIEEKWMDEHIVLDRGTSTILSGEFCDSNLNSISWFIDKHNKYASREVIDIILSELKNSTHSISSNTSTSIQWRRFLKNNIYLKLPPFIRPFCYFMYRYFLQLGFLDGKEGFAYHFMQGFWYRCLVDLKLLEARKAMAKYTDPADKRRALEKLTGYNLTDA</sequence>
<gene>
    <name evidence="3" type="ORF">C4K68_23580</name>
</gene>
<reference evidence="3 4" key="1">
    <citation type="submission" date="2018-02" db="EMBL/GenBank/DDBJ databases">
        <title>novel marine gammaproteobacteria from coastal saline agro ecosystem.</title>
        <authorList>
            <person name="Krishnan R."/>
            <person name="Ramesh Kumar N."/>
        </authorList>
    </citation>
    <scope>NUCLEOTIDE SEQUENCE [LARGE SCALE GENOMIC DNA]</scope>
    <source>
        <strain evidence="3 4">228</strain>
    </source>
</reference>
<evidence type="ECO:0000313" key="4">
    <source>
        <dbReference type="Proteomes" id="UP000238196"/>
    </source>
</evidence>
<dbReference type="Gene3D" id="3.90.550.10">
    <property type="entry name" value="Spore Coat Polysaccharide Biosynthesis Protein SpsA, Chain A"/>
    <property type="match status" value="1"/>
</dbReference>
<protein>
    <submittedName>
        <fullName evidence="3">Glycosyltransferase family 2 protein</fullName>
    </submittedName>
</protein>
<dbReference type="CDD" id="cd02511">
    <property type="entry name" value="Beta4Glucosyltransferase"/>
    <property type="match status" value="1"/>
</dbReference>
<dbReference type="SUPFAM" id="SSF53448">
    <property type="entry name" value="Nucleotide-diphospho-sugar transferases"/>
    <property type="match status" value="1"/>
</dbReference>
<name>A0A2S5KKW6_9PROT</name>
<dbReference type="PANTHER" id="PTHR43630:SF2">
    <property type="entry name" value="GLYCOSYLTRANSFERASE"/>
    <property type="match status" value="1"/>
</dbReference>
<dbReference type="InterPro" id="IPR029044">
    <property type="entry name" value="Nucleotide-diphossugar_trans"/>
</dbReference>
<dbReference type="EMBL" id="PRLP01000122">
    <property type="protein sequence ID" value="PPC74956.1"/>
    <property type="molecule type" value="Genomic_DNA"/>
</dbReference>
<evidence type="ECO:0000256" key="1">
    <source>
        <dbReference type="ARBA" id="ARBA00038494"/>
    </source>
</evidence>
<organism evidence="3 4">
    <name type="scientific">Proteobacteria bacterium 228</name>
    <dbReference type="NCBI Taxonomy" id="2083153"/>
    <lineage>
        <taxon>Bacteria</taxon>
        <taxon>Pseudomonadati</taxon>
        <taxon>Pseudomonadota</taxon>
    </lineage>
</organism>
<accession>A0A2S5KKW6</accession>
<proteinExistence type="inferred from homology"/>
<dbReference type="PANTHER" id="PTHR43630">
    <property type="entry name" value="POLY-BETA-1,6-N-ACETYL-D-GLUCOSAMINE SYNTHASE"/>
    <property type="match status" value="1"/>
</dbReference>
<feature type="domain" description="Glycosyltransferase 2-like" evidence="2">
    <location>
        <begin position="6"/>
        <end position="126"/>
    </location>
</feature>
<comment type="similarity">
    <text evidence="1">Belongs to the glycosyltransferase 2 family. WaaE/KdtX subfamily.</text>
</comment>
<comment type="caution">
    <text evidence="3">The sequence shown here is derived from an EMBL/GenBank/DDBJ whole genome shotgun (WGS) entry which is preliminary data.</text>
</comment>
<dbReference type="OrthoDB" id="5294601at2"/>
<dbReference type="AlphaFoldDB" id="A0A2S5KKW6"/>
<evidence type="ECO:0000313" key="3">
    <source>
        <dbReference type="EMBL" id="PPC74956.1"/>
    </source>
</evidence>
<dbReference type="Proteomes" id="UP000238196">
    <property type="component" value="Unassembled WGS sequence"/>
</dbReference>